<evidence type="ECO:0000313" key="1">
    <source>
        <dbReference type="EMBL" id="PSK95766.1"/>
    </source>
</evidence>
<keyword evidence="2" id="KW-1185">Reference proteome</keyword>
<accession>A0A2P8DEW3</accession>
<organism evidence="1 2">
    <name type="scientific">Haloactinopolyspora alba</name>
    <dbReference type="NCBI Taxonomy" id="648780"/>
    <lineage>
        <taxon>Bacteria</taxon>
        <taxon>Bacillati</taxon>
        <taxon>Actinomycetota</taxon>
        <taxon>Actinomycetes</taxon>
        <taxon>Jiangellales</taxon>
        <taxon>Jiangellaceae</taxon>
        <taxon>Haloactinopolyspora</taxon>
    </lineage>
</organism>
<sequence length="57" mass="6757">MLVEADLHERYGIDVDSPLMEQRTWRWLRSRILALLGTPESRVSRALNPPKHVPHRR</sequence>
<proteinExistence type="predicted"/>
<dbReference type="EMBL" id="PYGE01000028">
    <property type="protein sequence ID" value="PSK95766.1"/>
    <property type="molecule type" value="Genomic_DNA"/>
</dbReference>
<protein>
    <submittedName>
        <fullName evidence="1">Uncharacterized protein</fullName>
    </submittedName>
</protein>
<comment type="caution">
    <text evidence="1">The sequence shown here is derived from an EMBL/GenBank/DDBJ whole genome shotgun (WGS) entry which is preliminary data.</text>
</comment>
<dbReference type="Proteomes" id="UP000243528">
    <property type="component" value="Unassembled WGS sequence"/>
</dbReference>
<gene>
    <name evidence="1" type="ORF">CLV30_12818</name>
</gene>
<dbReference type="AlphaFoldDB" id="A0A2P8DEW3"/>
<reference evidence="1 2" key="1">
    <citation type="submission" date="2018-03" db="EMBL/GenBank/DDBJ databases">
        <title>Genomic Encyclopedia of Archaeal and Bacterial Type Strains, Phase II (KMG-II): from individual species to whole genera.</title>
        <authorList>
            <person name="Goeker M."/>
        </authorList>
    </citation>
    <scope>NUCLEOTIDE SEQUENCE [LARGE SCALE GENOMIC DNA]</scope>
    <source>
        <strain evidence="1 2">DSM 45211</strain>
    </source>
</reference>
<name>A0A2P8DEW3_9ACTN</name>
<evidence type="ECO:0000313" key="2">
    <source>
        <dbReference type="Proteomes" id="UP000243528"/>
    </source>
</evidence>